<keyword evidence="4 6" id="KW-1133">Transmembrane helix</keyword>
<feature type="domain" description="Cytochrome b561 bacterial/Ni-hydrogenase" evidence="7">
    <location>
        <begin position="15"/>
        <end position="201"/>
    </location>
</feature>
<keyword evidence="9" id="KW-1185">Reference proteome</keyword>
<dbReference type="AlphaFoldDB" id="A0A5C1A1B2"/>
<feature type="transmembrane region" description="Helical" evidence="6">
    <location>
        <begin position="168"/>
        <end position="196"/>
    </location>
</feature>
<evidence type="ECO:0000256" key="1">
    <source>
        <dbReference type="ARBA" id="ARBA00004651"/>
    </source>
</evidence>
<dbReference type="GO" id="GO:0005886">
    <property type="term" value="C:plasma membrane"/>
    <property type="evidence" value="ECO:0007669"/>
    <property type="project" value="UniProtKB-SubCell"/>
</dbReference>
<evidence type="ECO:0000256" key="6">
    <source>
        <dbReference type="SAM" id="Phobius"/>
    </source>
</evidence>
<evidence type="ECO:0000259" key="7">
    <source>
        <dbReference type="Pfam" id="PF01292"/>
    </source>
</evidence>
<keyword evidence="3 6" id="KW-0812">Transmembrane</keyword>
<name>A0A5C1A1B2_9GAMM</name>
<feature type="transmembrane region" description="Helical" evidence="6">
    <location>
        <begin position="64"/>
        <end position="87"/>
    </location>
</feature>
<dbReference type="GO" id="GO:0020037">
    <property type="term" value="F:heme binding"/>
    <property type="evidence" value="ECO:0007669"/>
    <property type="project" value="TreeGrafter"/>
</dbReference>
<reference evidence="8 9" key="1">
    <citation type="submission" date="2019-08" db="EMBL/GenBank/DDBJ databases">
        <title>Complete genome sequence of Kushneria sp. YCWA18, a halophilic phosphate-solubilizing bacterium isolated from Daqiao saltern in China.</title>
        <authorList>
            <person name="Du G.-X."/>
            <person name="Qu L.-Y."/>
        </authorList>
    </citation>
    <scope>NUCLEOTIDE SEQUENCE [LARGE SCALE GENOMIC DNA]</scope>
    <source>
        <strain evidence="8 9">YCWA18</strain>
    </source>
</reference>
<sequence length="216" mass="24141">MNNPMSFPGYRRIHAGPVRMTHWLNAGCMLGMFMSGWGIYNASPLFGFTFSHSLTLGGWLGGNIAWHLAIMWVLVINGLGYITWGVLSRHFRHDLLPLSPRAVITDLRAALTFRLAHRLGHYNAVQKLLYLGVIALCVLVVLSGLAIWKPVQFHPLTALLGGFDTARYVHFFAMAGIGLFIAIHLVLVALVPRTLWPMISGRARSRQHEDDHHEPS</sequence>
<protein>
    <submittedName>
        <fullName evidence="8">Cytochrome b/b6 domain-containing protein</fullName>
    </submittedName>
</protein>
<dbReference type="GO" id="GO:0022904">
    <property type="term" value="P:respiratory electron transport chain"/>
    <property type="evidence" value="ECO:0007669"/>
    <property type="project" value="InterPro"/>
</dbReference>
<dbReference type="InterPro" id="IPR051542">
    <property type="entry name" value="Hydrogenase_cytochrome"/>
</dbReference>
<dbReference type="KEGG" id="kuy:FY550_12860"/>
<evidence type="ECO:0000313" key="9">
    <source>
        <dbReference type="Proteomes" id="UP000322553"/>
    </source>
</evidence>
<proteinExistence type="predicted"/>
<dbReference type="InterPro" id="IPR016174">
    <property type="entry name" value="Di-haem_cyt_TM"/>
</dbReference>
<dbReference type="Pfam" id="PF01292">
    <property type="entry name" value="Ni_hydr_CYTB"/>
    <property type="match status" value="1"/>
</dbReference>
<evidence type="ECO:0000313" key="8">
    <source>
        <dbReference type="EMBL" id="QEL11938.1"/>
    </source>
</evidence>
<feature type="transmembrane region" description="Helical" evidence="6">
    <location>
        <begin position="128"/>
        <end position="148"/>
    </location>
</feature>
<dbReference type="OrthoDB" id="197262at2"/>
<dbReference type="RefSeq" id="WP_139148696.1">
    <property type="nucleotide sequence ID" value="NZ_CP043420.1"/>
</dbReference>
<dbReference type="Gene3D" id="1.20.950.20">
    <property type="entry name" value="Transmembrane di-heme cytochromes, Chain C"/>
    <property type="match status" value="1"/>
</dbReference>
<keyword evidence="2" id="KW-1003">Cell membrane</keyword>
<feature type="transmembrane region" description="Helical" evidence="6">
    <location>
        <begin position="21"/>
        <end position="40"/>
    </location>
</feature>
<dbReference type="Proteomes" id="UP000322553">
    <property type="component" value="Chromosome"/>
</dbReference>
<evidence type="ECO:0000256" key="5">
    <source>
        <dbReference type="ARBA" id="ARBA00023136"/>
    </source>
</evidence>
<dbReference type="GO" id="GO:0009055">
    <property type="term" value="F:electron transfer activity"/>
    <property type="evidence" value="ECO:0007669"/>
    <property type="project" value="InterPro"/>
</dbReference>
<dbReference type="PANTHER" id="PTHR30485">
    <property type="entry name" value="NI/FE-HYDROGENASE 1 B-TYPE CYTOCHROME SUBUNIT"/>
    <property type="match status" value="1"/>
</dbReference>
<dbReference type="PANTHER" id="PTHR30485:SF1">
    <property type="entry name" value="CYTOCHROME YDHU-RELATED"/>
    <property type="match status" value="1"/>
</dbReference>
<dbReference type="SUPFAM" id="SSF81342">
    <property type="entry name" value="Transmembrane di-heme cytochromes"/>
    <property type="match status" value="1"/>
</dbReference>
<dbReference type="EMBL" id="CP043420">
    <property type="protein sequence ID" value="QEL11938.1"/>
    <property type="molecule type" value="Genomic_DNA"/>
</dbReference>
<comment type="subcellular location">
    <subcellularLocation>
        <location evidence="1">Cell membrane</location>
        <topology evidence="1">Multi-pass membrane protein</topology>
    </subcellularLocation>
</comment>
<evidence type="ECO:0000256" key="3">
    <source>
        <dbReference type="ARBA" id="ARBA00022692"/>
    </source>
</evidence>
<evidence type="ECO:0000256" key="4">
    <source>
        <dbReference type="ARBA" id="ARBA00022989"/>
    </source>
</evidence>
<keyword evidence="5 6" id="KW-0472">Membrane</keyword>
<dbReference type="InterPro" id="IPR011577">
    <property type="entry name" value="Cyt_b561_bac/Ni-Hgenase"/>
</dbReference>
<evidence type="ECO:0000256" key="2">
    <source>
        <dbReference type="ARBA" id="ARBA00022475"/>
    </source>
</evidence>
<accession>A0A5C1A1B2</accession>
<gene>
    <name evidence="8" type="ORF">FY550_12860</name>
</gene>
<organism evidence="8 9">
    <name type="scientific">Kushneria phosphatilytica</name>
    <dbReference type="NCBI Taxonomy" id="657387"/>
    <lineage>
        <taxon>Bacteria</taxon>
        <taxon>Pseudomonadati</taxon>
        <taxon>Pseudomonadota</taxon>
        <taxon>Gammaproteobacteria</taxon>
        <taxon>Oceanospirillales</taxon>
        <taxon>Halomonadaceae</taxon>
        <taxon>Kushneria</taxon>
    </lineage>
</organism>